<keyword evidence="2" id="KW-1185">Reference proteome</keyword>
<evidence type="ECO:0000313" key="2">
    <source>
        <dbReference type="Proteomes" id="UP000638313"/>
    </source>
</evidence>
<reference evidence="1" key="1">
    <citation type="journal article" date="2014" name="Int. J. Syst. Evol. Microbiol.">
        <title>Complete genome sequence of Corynebacterium casei LMG S-19264T (=DSM 44701T), isolated from a smear-ripened cheese.</title>
        <authorList>
            <consortium name="US DOE Joint Genome Institute (JGI-PGF)"/>
            <person name="Walter F."/>
            <person name="Albersmeier A."/>
            <person name="Kalinowski J."/>
            <person name="Ruckert C."/>
        </authorList>
    </citation>
    <scope>NUCLEOTIDE SEQUENCE</scope>
    <source>
        <strain evidence="1">JCM 4059</strain>
    </source>
</reference>
<protein>
    <submittedName>
        <fullName evidence="1">Uncharacterized protein</fullName>
    </submittedName>
</protein>
<reference evidence="1" key="2">
    <citation type="submission" date="2020-09" db="EMBL/GenBank/DDBJ databases">
        <authorList>
            <person name="Sun Q."/>
            <person name="Ohkuma M."/>
        </authorList>
    </citation>
    <scope>NUCLEOTIDE SEQUENCE</scope>
    <source>
        <strain evidence="1">JCM 4059</strain>
    </source>
</reference>
<sequence>MSAQPAEQPFGRPDRPRSAAEIRRALPAGMRAEFDEALAAATLDTRAHVLALWSGIAMEAADPAGDDQVRNAIDGTLEAHSLEWYRREGAAG</sequence>
<accession>A0A919B6U9</accession>
<dbReference type="AlphaFoldDB" id="A0A919B6U9"/>
<name>A0A919B6U9_9ACTN</name>
<evidence type="ECO:0000313" key="1">
    <source>
        <dbReference type="EMBL" id="GHF64984.1"/>
    </source>
</evidence>
<organism evidence="1 2">
    <name type="scientific">Streptomyces mashuensis</name>
    <dbReference type="NCBI Taxonomy" id="33904"/>
    <lineage>
        <taxon>Bacteria</taxon>
        <taxon>Bacillati</taxon>
        <taxon>Actinomycetota</taxon>
        <taxon>Actinomycetes</taxon>
        <taxon>Kitasatosporales</taxon>
        <taxon>Streptomycetaceae</taxon>
        <taxon>Streptomyces</taxon>
    </lineage>
</organism>
<comment type="caution">
    <text evidence="1">The sequence shown here is derived from an EMBL/GenBank/DDBJ whole genome shotgun (WGS) entry which is preliminary data.</text>
</comment>
<dbReference type="EMBL" id="BNBD01000014">
    <property type="protein sequence ID" value="GHF64984.1"/>
    <property type="molecule type" value="Genomic_DNA"/>
</dbReference>
<proteinExistence type="predicted"/>
<dbReference type="Proteomes" id="UP000638313">
    <property type="component" value="Unassembled WGS sequence"/>
</dbReference>
<dbReference type="RefSeq" id="WP_190132241.1">
    <property type="nucleotide sequence ID" value="NZ_BNBD01000014.1"/>
</dbReference>
<gene>
    <name evidence="1" type="ORF">GCM10010218_53050</name>
</gene>